<dbReference type="InterPro" id="IPR031585">
    <property type="entry name" value="OmpA_OmpF-like"/>
</dbReference>
<gene>
    <name evidence="1" type="ORF">F2Z29_02165</name>
</gene>
<evidence type="ECO:0000313" key="1">
    <source>
        <dbReference type="EMBL" id="KAA5177748.1"/>
    </source>
</evidence>
<name>A0A833B9M2_BACFG</name>
<dbReference type="Proteomes" id="UP000436803">
    <property type="component" value="Unassembled WGS sequence"/>
</dbReference>
<dbReference type="Pfam" id="PF16961">
    <property type="entry name" value="OmpA_like"/>
    <property type="match status" value="1"/>
</dbReference>
<accession>A0A833B9M2</accession>
<organism evidence="1 2">
    <name type="scientific">Bacteroides fragilis</name>
    <dbReference type="NCBI Taxonomy" id="817"/>
    <lineage>
        <taxon>Bacteria</taxon>
        <taxon>Pseudomonadati</taxon>
        <taxon>Bacteroidota</taxon>
        <taxon>Bacteroidia</taxon>
        <taxon>Bacteroidales</taxon>
        <taxon>Bacteroidaceae</taxon>
        <taxon>Bacteroides</taxon>
    </lineage>
</organism>
<dbReference type="AlphaFoldDB" id="A0A833B9M2"/>
<sequence length="41" mass="4517">PFAYTYNKTTYNPQAGLGDLSADSHNYSVLAAPTFKIGFKF</sequence>
<feature type="non-terminal residue" evidence="1">
    <location>
        <position position="1"/>
    </location>
</feature>
<proteinExistence type="predicted"/>
<comment type="caution">
    <text evidence="1">The sequence shown here is derived from an EMBL/GenBank/DDBJ whole genome shotgun (WGS) entry which is preliminary data.</text>
</comment>
<evidence type="ECO:0000313" key="2">
    <source>
        <dbReference type="Proteomes" id="UP000436803"/>
    </source>
</evidence>
<protein>
    <submittedName>
        <fullName evidence="1">Uncharacterized protein</fullName>
    </submittedName>
</protein>
<reference evidence="1 2" key="1">
    <citation type="journal article" date="2019" name="Nat. Med.">
        <title>A library of human gut bacterial isolates paired with longitudinal multiomics data enables mechanistic microbiome research.</title>
        <authorList>
            <person name="Poyet M."/>
            <person name="Groussin M."/>
            <person name="Gibbons S.M."/>
            <person name="Avila-Pacheco J."/>
            <person name="Jiang X."/>
            <person name="Kearney S.M."/>
            <person name="Perrotta A.R."/>
            <person name="Berdy B."/>
            <person name="Zhao S."/>
            <person name="Lieberman T.D."/>
            <person name="Swanson P.K."/>
            <person name="Smith M."/>
            <person name="Roesemann S."/>
            <person name="Alexander J.E."/>
            <person name="Rich S.A."/>
            <person name="Livny J."/>
            <person name="Vlamakis H."/>
            <person name="Clish C."/>
            <person name="Bullock K."/>
            <person name="Deik A."/>
            <person name="Scott J."/>
            <person name="Pierce K.A."/>
            <person name="Xavier R.J."/>
            <person name="Alm E.J."/>
        </authorList>
    </citation>
    <scope>NUCLEOTIDE SEQUENCE [LARGE SCALE GENOMIC DNA]</scope>
    <source>
        <strain evidence="1 2">BIOML-A7</strain>
    </source>
</reference>
<dbReference type="EMBL" id="VWAW01000002">
    <property type="protein sequence ID" value="KAA5177748.1"/>
    <property type="molecule type" value="Genomic_DNA"/>
</dbReference>